<keyword evidence="4" id="KW-1185">Reference proteome</keyword>
<evidence type="ECO:0000313" key="3">
    <source>
        <dbReference type="EMBL" id="KXJ91463.1"/>
    </source>
</evidence>
<feature type="region of interest" description="Disordered" evidence="1">
    <location>
        <begin position="1"/>
        <end position="97"/>
    </location>
</feature>
<sequence>MADDEPSNKGKGLAQQEAPADIRTDGQSNHDRNDHSSVQHPAATPGLKAQPDDEAAPPTLPPRPSPSRAHDDYERHQVPLTQPRRQSRQPTAKELAQQPYTHELRLLPPYNKTFSRIKLWLAMLLFAWGASVTAISAIVLAEFLGSERPVGIEYPCSFGIPFGVINMIWNVAEVLTLCARGSNSIYPRGIHPGAHVGVHLVLMLCSVAGVVLGSNTLSVYDQVQRLCNGRDPSLYWPFCRGYKDGTWFNPFMKELVIALLAAFSVMLLIHITLFVWACVDTHHRNRLSLGRLLAAPAGAEAGFPMREPPQGVPQKPMQEAETATKPTSTDKPVVEEKTEEKVLQNPHNPTRHLGNKAPGQAAVQPGMDHTDEAQTSSSAAQG</sequence>
<feature type="region of interest" description="Disordered" evidence="1">
    <location>
        <begin position="301"/>
        <end position="382"/>
    </location>
</feature>
<feature type="transmembrane region" description="Helical" evidence="2">
    <location>
        <begin position="119"/>
        <end position="140"/>
    </location>
</feature>
<dbReference type="EMBL" id="KQ964250">
    <property type="protein sequence ID" value="KXJ91463.1"/>
    <property type="molecule type" value="Genomic_DNA"/>
</dbReference>
<feature type="compositionally biased region" description="Polar residues" evidence="1">
    <location>
        <begin position="373"/>
        <end position="382"/>
    </location>
</feature>
<proteinExistence type="predicted"/>
<accession>A0A136J2Y5</accession>
<feature type="compositionally biased region" description="Basic and acidic residues" evidence="1">
    <location>
        <begin position="20"/>
        <end position="37"/>
    </location>
</feature>
<protein>
    <submittedName>
        <fullName evidence="3">Uncharacterized protein</fullName>
    </submittedName>
</protein>
<gene>
    <name evidence="3" type="ORF">Micbo1qcDRAFT_163188</name>
</gene>
<evidence type="ECO:0000313" key="4">
    <source>
        <dbReference type="Proteomes" id="UP000070501"/>
    </source>
</evidence>
<evidence type="ECO:0000256" key="2">
    <source>
        <dbReference type="SAM" id="Phobius"/>
    </source>
</evidence>
<organism evidence="3 4">
    <name type="scientific">Microdochium bolleyi</name>
    <dbReference type="NCBI Taxonomy" id="196109"/>
    <lineage>
        <taxon>Eukaryota</taxon>
        <taxon>Fungi</taxon>
        <taxon>Dikarya</taxon>
        <taxon>Ascomycota</taxon>
        <taxon>Pezizomycotina</taxon>
        <taxon>Sordariomycetes</taxon>
        <taxon>Xylariomycetidae</taxon>
        <taxon>Xylariales</taxon>
        <taxon>Microdochiaceae</taxon>
        <taxon>Microdochium</taxon>
    </lineage>
</organism>
<keyword evidence="2" id="KW-0472">Membrane</keyword>
<dbReference type="OrthoDB" id="5279542at2759"/>
<feature type="compositionally biased region" description="Basic and acidic residues" evidence="1">
    <location>
        <begin position="68"/>
        <end position="77"/>
    </location>
</feature>
<keyword evidence="2" id="KW-1133">Transmembrane helix</keyword>
<keyword evidence="2" id="KW-0812">Transmembrane</keyword>
<dbReference type="AlphaFoldDB" id="A0A136J2Y5"/>
<name>A0A136J2Y5_9PEZI</name>
<feature type="transmembrane region" description="Helical" evidence="2">
    <location>
        <begin position="200"/>
        <end position="220"/>
    </location>
</feature>
<evidence type="ECO:0000256" key="1">
    <source>
        <dbReference type="SAM" id="MobiDB-lite"/>
    </source>
</evidence>
<feature type="transmembrane region" description="Helical" evidence="2">
    <location>
        <begin position="160"/>
        <end position="179"/>
    </location>
</feature>
<feature type="transmembrane region" description="Helical" evidence="2">
    <location>
        <begin position="255"/>
        <end position="279"/>
    </location>
</feature>
<reference evidence="4" key="1">
    <citation type="submission" date="2016-02" db="EMBL/GenBank/DDBJ databases">
        <title>Draft genome sequence of Microdochium bolleyi, a fungal endophyte of beachgrass.</title>
        <authorList>
            <consortium name="DOE Joint Genome Institute"/>
            <person name="David A.S."/>
            <person name="May G."/>
            <person name="Haridas S."/>
            <person name="Lim J."/>
            <person name="Wang M."/>
            <person name="Labutti K."/>
            <person name="Lipzen A."/>
            <person name="Barry K."/>
            <person name="Grigoriev I.V."/>
        </authorList>
    </citation>
    <scope>NUCLEOTIDE SEQUENCE [LARGE SCALE GENOMIC DNA]</scope>
    <source>
        <strain evidence="4">J235TASD1</strain>
    </source>
</reference>
<dbReference type="Proteomes" id="UP000070501">
    <property type="component" value="Unassembled WGS sequence"/>
</dbReference>
<dbReference type="InParanoid" id="A0A136J2Y5"/>
<dbReference type="STRING" id="196109.A0A136J2Y5"/>
<feature type="compositionally biased region" description="Polar residues" evidence="1">
    <location>
        <begin position="79"/>
        <end position="90"/>
    </location>
</feature>
<feature type="compositionally biased region" description="Basic and acidic residues" evidence="1">
    <location>
        <begin position="332"/>
        <end position="342"/>
    </location>
</feature>